<dbReference type="Proteomes" id="UP000004736">
    <property type="component" value="Unassembled WGS sequence"/>
</dbReference>
<proteinExistence type="predicted"/>
<organism evidence="1 2">
    <name type="scientific">Dialister invisus DSM 15470</name>
    <dbReference type="NCBI Taxonomy" id="592028"/>
    <lineage>
        <taxon>Bacteria</taxon>
        <taxon>Bacillati</taxon>
        <taxon>Bacillota</taxon>
        <taxon>Negativicutes</taxon>
        <taxon>Veillonellales</taxon>
        <taxon>Veillonellaceae</taxon>
        <taxon>Dialister</taxon>
    </lineage>
</organism>
<reference evidence="1" key="1">
    <citation type="submission" date="2009-09" db="EMBL/GenBank/DDBJ databases">
        <authorList>
            <person name="Weinstock G."/>
            <person name="Sodergren E."/>
            <person name="Clifton S."/>
            <person name="Fulton L."/>
            <person name="Fulton B."/>
            <person name="Courtney L."/>
            <person name="Fronick C."/>
            <person name="Harrison M."/>
            <person name="Strong C."/>
            <person name="Farmer C."/>
            <person name="Delahaunty K."/>
            <person name="Markovic C."/>
            <person name="Hall O."/>
            <person name="Minx P."/>
            <person name="Tomlinson C."/>
            <person name="Mitreva M."/>
            <person name="Nelson J."/>
            <person name="Hou S."/>
            <person name="Wollam A."/>
            <person name="Pepin K.H."/>
            <person name="Johnson M."/>
            <person name="Bhonagiri V."/>
            <person name="Nash W.E."/>
            <person name="Warren W."/>
            <person name="Chinwalla A."/>
            <person name="Mardis E.R."/>
            <person name="Wilson R.K."/>
        </authorList>
    </citation>
    <scope>NUCLEOTIDE SEQUENCE [LARGE SCALE GENOMIC DNA]</scope>
    <source>
        <strain evidence="1">DSM 15470</strain>
    </source>
</reference>
<dbReference type="STRING" id="592028.GCWU000321_01811"/>
<comment type="caution">
    <text evidence="1">The sequence shown here is derived from an EMBL/GenBank/DDBJ whole genome shotgun (WGS) entry which is preliminary data.</text>
</comment>
<keyword evidence="2" id="KW-1185">Reference proteome</keyword>
<evidence type="ECO:0000313" key="1">
    <source>
        <dbReference type="EMBL" id="EEW97815.1"/>
    </source>
</evidence>
<gene>
    <name evidence="1" type="ORF">GCWU000321_01811</name>
</gene>
<dbReference type="HOGENOM" id="CLU_1591911_0_0_9"/>
<dbReference type="EMBL" id="ACIM02000001">
    <property type="protein sequence ID" value="EEW97815.1"/>
    <property type="molecule type" value="Genomic_DNA"/>
</dbReference>
<dbReference type="AlphaFoldDB" id="C9LQH9"/>
<sequence length="167" mass="19641">MSLSWNGVQAEDSMKGQPAPILEMGVKPKATPQELEQMRWMEIFANDIALYRFDVQSIRQNETDPDEVQMTVQAVYTDKKIPEQMKAAYASRLKGDRMPMCSEMELRFHMKEERYAITAVRIYDQHHEVVDESSRDAEYRKIPVNSFVSTMYRVSKKYIWFQKTKGK</sequence>
<name>C9LQH9_9FIRM</name>
<evidence type="ECO:0000313" key="2">
    <source>
        <dbReference type="Proteomes" id="UP000004736"/>
    </source>
</evidence>
<dbReference type="eggNOG" id="ENOG50348AE">
    <property type="taxonomic scope" value="Bacteria"/>
</dbReference>
<protein>
    <submittedName>
        <fullName evidence="1">Uncharacterized protein</fullName>
    </submittedName>
</protein>
<accession>C9LQH9</accession>